<reference evidence="11 12" key="1">
    <citation type="journal article" date="2017" name="Nat. Commun.">
        <title>Genome assembly with in vitro proximity ligation data and whole-genome triplication in lettuce.</title>
        <authorList>
            <person name="Reyes-Chin-Wo S."/>
            <person name="Wang Z."/>
            <person name="Yang X."/>
            <person name="Kozik A."/>
            <person name="Arikit S."/>
            <person name="Song C."/>
            <person name="Xia L."/>
            <person name="Froenicke L."/>
            <person name="Lavelle D.O."/>
            <person name="Truco M.J."/>
            <person name="Xia R."/>
            <person name="Zhu S."/>
            <person name="Xu C."/>
            <person name="Xu H."/>
            <person name="Xu X."/>
            <person name="Cox K."/>
            <person name="Korf I."/>
            <person name="Meyers B.C."/>
            <person name="Michelmore R.W."/>
        </authorList>
    </citation>
    <scope>NUCLEOTIDE SEQUENCE [LARGE SCALE GENOMIC DNA]</scope>
    <source>
        <strain evidence="12">cv. Salinas</strain>
        <tissue evidence="11">Seedlings</tissue>
    </source>
</reference>
<dbReference type="GO" id="GO:0016020">
    <property type="term" value="C:membrane"/>
    <property type="evidence" value="ECO:0000318"/>
    <property type="project" value="GO_Central"/>
</dbReference>
<dbReference type="PANTHER" id="PTHR10791:SF157">
    <property type="entry name" value="BIDIRECTIONAL SUGAR TRANSPORTER SWEET"/>
    <property type="match status" value="1"/>
</dbReference>
<dbReference type="GO" id="GO:0005886">
    <property type="term" value="C:plasma membrane"/>
    <property type="evidence" value="ECO:0007669"/>
    <property type="project" value="UniProtKB-SubCell"/>
</dbReference>
<feature type="transmembrane region" description="Helical" evidence="10">
    <location>
        <begin position="154"/>
        <end position="176"/>
    </location>
</feature>
<feature type="transmembrane region" description="Helical" evidence="10">
    <location>
        <begin position="6"/>
        <end position="23"/>
    </location>
</feature>
<proteinExistence type="inferred from homology"/>
<keyword evidence="12" id="KW-1185">Reference proteome</keyword>
<dbReference type="SUPFAM" id="SSF144091">
    <property type="entry name" value="Rhomboid-like"/>
    <property type="match status" value="1"/>
</dbReference>
<evidence type="ECO:0000313" key="12">
    <source>
        <dbReference type="Proteomes" id="UP000235145"/>
    </source>
</evidence>
<evidence type="ECO:0000256" key="9">
    <source>
        <dbReference type="ARBA" id="ARBA00023136"/>
    </source>
</evidence>
<evidence type="ECO:0000256" key="4">
    <source>
        <dbReference type="ARBA" id="ARBA00022475"/>
    </source>
</evidence>
<protein>
    <recommendedName>
        <fullName evidence="10">Bidirectional sugar transporter SWEET</fullName>
    </recommendedName>
</protein>
<evidence type="ECO:0000256" key="3">
    <source>
        <dbReference type="ARBA" id="ARBA00022448"/>
    </source>
</evidence>
<keyword evidence="4" id="KW-1003">Cell membrane</keyword>
<feature type="transmembrane region" description="Helical" evidence="10">
    <location>
        <begin position="59"/>
        <end position="82"/>
    </location>
</feature>
<dbReference type="Proteomes" id="UP000235145">
    <property type="component" value="Unassembled WGS sequence"/>
</dbReference>
<organism evidence="11 12">
    <name type="scientific">Lactuca sativa</name>
    <name type="common">Garden lettuce</name>
    <dbReference type="NCBI Taxonomy" id="4236"/>
    <lineage>
        <taxon>Eukaryota</taxon>
        <taxon>Viridiplantae</taxon>
        <taxon>Streptophyta</taxon>
        <taxon>Embryophyta</taxon>
        <taxon>Tracheophyta</taxon>
        <taxon>Spermatophyta</taxon>
        <taxon>Magnoliopsida</taxon>
        <taxon>eudicotyledons</taxon>
        <taxon>Gunneridae</taxon>
        <taxon>Pentapetalae</taxon>
        <taxon>asterids</taxon>
        <taxon>campanulids</taxon>
        <taxon>Asterales</taxon>
        <taxon>Asteraceae</taxon>
        <taxon>Cichorioideae</taxon>
        <taxon>Cichorieae</taxon>
        <taxon>Lactucinae</taxon>
        <taxon>Lactuca</taxon>
    </lineage>
</organism>
<evidence type="ECO:0000256" key="5">
    <source>
        <dbReference type="ARBA" id="ARBA00022597"/>
    </source>
</evidence>
<dbReference type="AlphaFoldDB" id="A0A9R1UCL8"/>
<dbReference type="FunFam" id="1.20.1280.290:FF:000003">
    <property type="entry name" value="Bidirectional sugar transporter SWEET"/>
    <property type="match status" value="1"/>
</dbReference>
<dbReference type="PANTHER" id="PTHR10791">
    <property type="entry name" value="RAG1-ACTIVATING PROTEIN 1"/>
    <property type="match status" value="1"/>
</dbReference>
<dbReference type="EMBL" id="NBSK02000009">
    <property type="protein sequence ID" value="KAJ0184691.1"/>
    <property type="molecule type" value="Genomic_DNA"/>
</dbReference>
<keyword evidence="7" id="KW-0677">Repeat</keyword>
<gene>
    <name evidence="11" type="ORF">LSAT_V11C900456890</name>
</gene>
<comment type="similarity">
    <text evidence="2 10">Belongs to the SWEET sugar transporter family.</text>
</comment>
<evidence type="ECO:0000256" key="2">
    <source>
        <dbReference type="ARBA" id="ARBA00007809"/>
    </source>
</evidence>
<feature type="transmembrane region" description="Helical" evidence="10">
    <location>
        <begin position="94"/>
        <end position="115"/>
    </location>
</feature>
<keyword evidence="8 10" id="KW-1133">Transmembrane helix</keyword>
<feature type="transmembrane region" description="Helical" evidence="10">
    <location>
        <begin position="121"/>
        <end position="142"/>
    </location>
</feature>
<evidence type="ECO:0000256" key="10">
    <source>
        <dbReference type="RuleBase" id="RU910715"/>
    </source>
</evidence>
<dbReference type="InterPro" id="IPR004316">
    <property type="entry name" value="SWEET_rpt"/>
</dbReference>
<evidence type="ECO:0000256" key="6">
    <source>
        <dbReference type="ARBA" id="ARBA00022692"/>
    </source>
</evidence>
<feature type="transmembrane region" description="Helical" evidence="10">
    <location>
        <begin position="35"/>
        <end position="53"/>
    </location>
</feature>
<evidence type="ECO:0000313" key="11">
    <source>
        <dbReference type="EMBL" id="KAJ0184691.1"/>
    </source>
</evidence>
<dbReference type="GO" id="GO:0008643">
    <property type="term" value="P:carbohydrate transport"/>
    <property type="evidence" value="ECO:0000318"/>
    <property type="project" value="GO_Central"/>
</dbReference>
<comment type="function">
    <text evidence="10">Mediates both low-affinity uptake and efflux of sugar across the membrane.</text>
</comment>
<dbReference type="InterPro" id="IPR047664">
    <property type="entry name" value="SWEET"/>
</dbReference>
<comment type="subcellular location">
    <subcellularLocation>
        <location evidence="1 10">Cell membrane</location>
        <topology evidence="1 10">Multi-pass membrane protein</topology>
    </subcellularLocation>
</comment>
<evidence type="ECO:0000256" key="1">
    <source>
        <dbReference type="ARBA" id="ARBA00004651"/>
    </source>
</evidence>
<feature type="transmembrane region" description="Helical" evidence="10">
    <location>
        <begin position="182"/>
        <end position="203"/>
    </location>
</feature>
<dbReference type="GO" id="GO:0051119">
    <property type="term" value="F:sugar transmembrane transporter activity"/>
    <property type="evidence" value="ECO:0000318"/>
    <property type="project" value="GO_Central"/>
</dbReference>
<keyword evidence="6 10" id="KW-0812">Transmembrane</keyword>
<dbReference type="Pfam" id="PF03083">
    <property type="entry name" value="MtN3_slv"/>
    <property type="match status" value="2"/>
</dbReference>
<evidence type="ECO:0000256" key="7">
    <source>
        <dbReference type="ARBA" id="ARBA00022737"/>
    </source>
</evidence>
<dbReference type="InterPro" id="IPR035952">
    <property type="entry name" value="Rhomboid-like_sf"/>
</dbReference>
<evidence type="ECO:0000256" key="8">
    <source>
        <dbReference type="ARBA" id="ARBA00022989"/>
    </source>
</evidence>
<keyword evidence="3 10" id="KW-0813">Transport</keyword>
<dbReference type="Gene3D" id="1.20.1280.290">
    <property type="match status" value="2"/>
</dbReference>
<sequence>MAFPTHLLPSIFGILGMPTFYRIYKKKSTEGFQSVPYSVALFSCMLLLYYGYLKTENGMMIITINSIGCVIETIYIVLFLFYATKEALISTVKLLAFFNILSYGLIVGTTLLATSNGPQRVAVVGWICAVFSVCVFAAPLSIMRLVIKTKSVEYMPFSLSFFLTLCAVTWFFYGLLIKDYYVATPNVLGFIFGITQMILYMIYKDKKKRVKPTVQEQDVPVPAVVDLGEILEMNEKVRVDSGVILEIQEKARVEPRVLMEMQEKSGVEDEAGCDKKEMDRVSLDLDSEMVIISSVA</sequence>
<name>A0A9R1UCL8_LACSA</name>
<accession>A0A9R1UCL8</accession>
<keyword evidence="5 10" id="KW-0762">Sugar transport</keyword>
<keyword evidence="9 10" id="KW-0472">Membrane</keyword>
<dbReference type="FunFam" id="1.20.1280.290:FF:000001">
    <property type="entry name" value="Bidirectional sugar transporter SWEET"/>
    <property type="match status" value="1"/>
</dbReference>
<comment type="caution">
    <text evidence="11">The sequence shown here is derived from an EMBL/GenBank/DDBJ whole genome shotgun (WGS) entry which is preliminary data.</text>
</comment>